<reference evidence="2 3" key="1">
    <citation type="submission" date="2020-04" db="EMBL/GenBank/DDBJ databases">
        <authorList>
            <person name="Alioto T."/>
            <person name="Alioto T."/>
            <person name="Gomez Garrido J."/>
        </authorList>
    </citation>
    <scope>NUCLEOTIDE SEQUENCE [LARGE SCALE GENOMIC DNA]</scope>
</reference>
<evidence type="ECO:0000256" key="1">
    <source>
        <dbReference type="SAM" id="MobiDB-lite"/>
    </source>
</evidence>
<feature type="compositionally biased region" description="Polar residues" evidence="1">
    <location>
        <begin position="26"/>
        <end position="37"/>
    </location>
</feature>
<name>A0A8S1BXJ9_9INSE</name>
<sequence>MVCKRGGALSVILVSLKQYKKRGVNSKFTHQSSPTGYNNNNKEPKPKTTCLMSRAAKIVQKPARKTAASAVALVDAKAAARAARCTN</sequence>
<feature type="region of interest" description="Disordered" evidence="1">
    <location>
        <begin position="25"/>
        <end position="47"/>
    </location>
</feature>
<comment type="caution">
    <text evidence="2">The sequence shown here is derived from an EMBL/GenBank/DDBJ whole genome shotgun (WGS) entry which is preliminary data.</text>
</comment>
<evidence type="ECO:0000313" key="2">
    <source>
        <dbReference type="EMBL" id="CAB3360351.1"/>
    </source>
</evidence>
<accession>A0A8S1BXJ9</accession>
<dbReference type="Proteomes" id="UP000494165">
    <property type="component" value="Unassembled WGS sequence"/>
</dbReference>
<dbReference type="EMBL" id="CADEPI010000003">
    <property type="protein sequence ID" value="CAB3360351.1"/>
    <property type="molecule type" value="Genomic_DNA"/>
</dbReference>
<gene>
    <name evidence="2" type="ORF">CLODIP_2_CD08845</name>
</gene>
<proteinExistence type="predicted"/>
<protein>
    <submittedName>
        <fullName evidence="2">Uncharacterized protein</fullName>
    </submittedName>
</protein>
<evidence type="ECO:0000313" key="3">
    <source>
        <dbReference type="Proteomes" id="UP000494165"/>
    </source>
</evidence>
<keyword evidence="3" id="KW-1185">Reference proteome</keyword>
<organism evidence="2 3">
    <name type="scientific">Cloeon dipterum</name>
    <dbReference type="NCBI Taxonomy" id="197152"/>
    <lineage>
        <taxon>Eukaryota</taxon>
        <taxon>Metazoa</taxon>
        <taxon>Ecdysozoa</taxon>
        <taxon>Arthropoda</taxon>
        <taxon>Hexapoda</taxon>
        <taxon>Insecta</taxon>
        <taxon>Pterygota</taxon>
        <taxon>Palaeoptera</taxon>
        <taxon>Ephemeroptera</taxon>
        <taxon>Pisciforma</taxon>
        <taxon>Baetidae</taxon>
        <taxon>Cloeon</taxon>
    </lineage>
</organism>
<dbReference type="AlphaFoldDB" id="A0A8S1BXJ9"/>